<keyword evidence="1" id="KW-1133">Transmembrane helix</keyword>
<accession>A0A6I3P0E6</accession>
<sequence length="409" mass="46980">MLVFPINRVPDETNHARMTWETVHKPTLQSFKWMNEISSDAHVNPTDYEKVLNKKLDMEKEPYQVTLNLKSLSFLPQLVGMTLGSLIKPTVGMIIYMGRIFNALAYIIGVFCLIKYFKYGKLALFFISLQPIMVQQASSLSYDVMNYLEIMLAIGFITNLAYKKTFSNKDGFLLVPISLLLLATKPNNFLLLCLIPFIPLNFEGVFSFLNTPLRVIKQTISKFKYMFYLVLLLAIFAVLYYLMRDNGGVIHYIRVLSNTLLKQHMNGDLNTILTIGMFGYFGNFTIQLPLWLIFVNICILFLVFLSSEEYFFTKDFATVSSLLFPIQVLATVTVMYLQWTPIVLGNGANISVGSQGRYFTPFLILFLPIIANLGNLKIKQHKLLTITVVTLLFNYLISLYLLIPFYWVF</sequence>
<feature type="transmembrane region" description="Helical" evidence="1">
    <location>
        <begin position="288"/>
        <end position="305"/>
    </location>
</feature>
<dbReference type="InterPro" id="IPR018674">
    <property type="entry name" value="DUF2142_membrane"/>
</dbReference>
<dbReference type="AlphaFoldDB" id="A0A6I3P0E6"/>
<comment type="caution">
    <text evidence="2">The sequence shown here is derived from an EMBL/GenBank/DDBJ whole genome shotgun (WGS) entry which is preliminary data.</text>
</comment>
<feature type="transmembrane region" description="Helical" evidence="1">
    <location>
        <begin position="358"/>
        <end position="376"/>
    </location>
</feature>
<keyword evidence="1" id="KW-0812">Transmembrane</keyword>
<name>A0A6I3P0E6_STRPA</name>
<feature type="transmembrane region" description="Helical" evidence="1">
    <location>
        <begin position="93"/>
        <end position="114"/>
    </location>
</feature>
<keyword evidence="1" id="KW-0472">Membrane</keyword>
<feature type="transmembrane region" description="Helical" evidence="1">
    <location>
        <begin position="383"/>
        <end position="407"/>
    </location>
</feature>
<evidence type="ECO:0000313" key="2">
    <source>
        <dbReference type="EMBL" id="MTR41032.1"/>
    </source>
</evidence>
<evidence type="ECO:0000313" key="3">
    <source>
        <dbReference type="Proteomes" id="UP000430295"/>
    </source>
</evidence>
<dbReference type="Proteomes" id="UP000430295">
    <property type="component" value="Unassembled WGS sequence"/>
</dbReference>
<feature type="transmembrane region" description="Helical" evidence="1">
    <location>
        <begin position="225"/>
        <end position="243"/>
    </location>
</feature>
<dbReference type="Pfam" id="PF09913">
    <property type="entry name" value="DUF2142"/>
    <property type="match status" value="1"/>
</dbReference>
<proteinExistence type="predicted"/>
<feature type="transmembrane region" description="Helical" evidence="1">
    <location>
        <begin position="317"/>
        <end position="338"/>
    </location>
</feature>
<reference evidence="2 3" key="1">
    <citation type="journal article" date="2019" name="Nat. Med.">
        <title>A library of human gut bacterial isolates paired with longitudinal multiomics data enables mechanistic microbiome research.</title>
        <authorList>
            <person name="Poyet M."/>
            <person name="Groussin M."/>
            <person name="Gibbons S.M."/>
            <person name="Avila-Pacheco J."/>
            <person name="Jiang X."/>
            <person name="Kearney S.M."/>
            <person name="Perrotta A.R."/>
            <person name="Berdy B."/>
            <person name="Zhao S."/>
            <person name="Lieberman T.D."/>
            <person name="Swanson P.K."/>
            <person name="Smith M."/>
            <person name="Roesemann S."/>
            <person name="Alexander J.E."/>
            <person name="Rich S.A."/>
            <person name="Livny J."/>
            <person name="Vlamakis H."/>
            <person name="Clish C."/>
            <person name="Bullock K."/>
            <person name="Deik A."/>
            <person name="Scott J."/>
            <person name="Pierce K.A."/>
            <person name="Xavier R.J."/>
            <person name="Alm E.J."/>
        </authorList>
    </citation>
    <scope>NUCLEOTIDE SEQUENCE [LARGE SCALE GENOMIC DNA]</scope>
    <source>
        <strain evidence="2 3">BIOML-A18</strain>
    </source>
</reference>
<dbReference type="EMBL" id="WMYS01000002">
    <property type="protein sequence ID" value="MTR41032.1"/>
    <property type="molecule type" value="Genomic_DNA"/>
</dbReference>
<evidence type="ECO:0000256" key="1">
    <source>
        <dbReference type="SAM" id="Phobius"/>
    </source>
</evidence>
<gene>
    <name evidence="2" type="ORF">GMC75_04930</name>
</gene>
<organism evidence="2 3">
    <name type="scientific">Streptococcus parasanguinis</name>
    <dbReference type="NCBI Taxonomy" id="1318"/>
    <lineage>
        <taxon>Bacteria</taxon>
        <taxon>Bacillati</taxon>
        <taxon>Bacillota</taxon>
        <taxon>Bacilli</taxon>
        <taxon>Lactobacillales</taxon>
        <taxon>Streptococcaceae</taxon>
        <taxon>Streptococcus</taxon>
    </lineage>
</organism>
<feature type="transmembrane region" description="Helical" evidence="1">
    <location>
        <begin position="144"/>
        <end position="162"/>
    </location>
</feature>
<protein>
    <submittedName>
        <fullName evidence="2">DUF2142 domain-containing protein</fullName>
    </submittedName>
</protein>